<feature type="transmembrane region" description="Helical" evidence="10">
    <location>
        <begin position="57"/>
        <end position="75"/>
    </location>
</feature>
<keyword evidence="5" id="KW-0769">Symport</keyword>
<keyword evidence="6 10" id="KW-1133">Transmembrane helix</keyword>
<sequence length="467" mass="51683">MIEDEEQQQQEEQLLNPGSPTAIVDGPKKLALLPLVFLIYFEVAGGPYGAEPSVKAAGPLFAILGFLVFPFIWSIPEALITAELATTFPGNGGFVIWAHKAFGPFWGSLMGSWKFLSGVINLASYPVLCIEYLKLVIPALSSGAPHYFAILASTLMLSFLNYTGLTIVGYTAVTLGVVSLCPFIFMSLISIPALNPARWVSLGEKGVEKDWRLFFNTLFWNLNFWDNASTLAGEVENPQRTFPRALFAAGILTCLGYFVPILAVTGAISLDQEKWVDGFFADAAETLAGKWLKVWMELGSILSVIGLFEAQLSSCAYQFLGMADLGILPKSFGVRSKWFGTPWVGILVSMLIALATSYLNFTDIISSVNFLYSLGMLLEFASFLWLRKMMPEIKRPYQVPLGMWGLVIMCLIPSGFLIYVMIVATWTVYCVSALLTLSGILWYFLMKYCKSKEFCEFASEEGKLEEE</sequence>
<evidence type="ECO:0000256" key="8">
    <source>
        <dbReference type="ARBA" id="ARBA00024041"/>
    </source>
</evidence>
<name>A0A7C8ZYN0_OPUST</name>
<dbReference type="PANTHER" id="PTHR45826:SF18">
    <property type="entry name" value="NEUTRAL AMINO ACID TRANSPORTER"/>
    <property type="match status" value="1"/>
</dbReference>
<reference evidence="11" key="1">
    <citation type="journal article" date="2013" name="J. Plant Res.">
        <title>Effect of fungi and light on seed germination of three Opuntia species from semiarid lands of central Mexico.</title>
        <authorList>
            <person name="Delgado-Sanchez P."/>
            <person name="Jimenez-Bremont J.F."/>
            <person name="Guerrero-Gonzalez Mde L."/>
            <person name="Flores J."/>
        </authorList>
    </citation>
    <scope>NUCLEOTIDE SEQUENCE</scope>
    <source>
        <tissue evidence="11">Cladode</tissue>
    </source>
</reference>
<dbReference type="GO" id="GO:0015293">
    <property type="term" value="F:symporter activity"/>
    <property type="evidence" value="ECO:0007669"/>
    <property type="project" value="UniProtKB-KW"/>
</dbReference>
<protein>
    <recommendedName>
        <fullName evidence="12">Amino acid permease/ SLC12A domain-containing protein</fullName>
    </recommendedName>
</protein>
<keyword evidence="3" id="KW-1003">Cell membrane</keyword>
<evidence type="ECO:0000256" key="7">
    <source>
        <dbReference type="ARBA" id="ARBA00023136"/>
    </source>
</evidence>
<dbReference type="FunFam" id="1.20.1740.10:FF:000041">
    <property type="entry name" value="Amino acid permease, putative"/>
    <property type="match status" value="1"/>
</dbReference>
<comment type="subcellular location">
    <subcellularLocation>
        <location evidence="1">Cell membrane</location>
        <topology evidence="1">Multi-pass membrane protein</topology>
    </subcellularLocation>
</comment>
<feature type="transmembrane region" description="Helical" evidence="10">
    <location>
        <begin position="246"/>
        <end position="270"/>
    </location>
</feature>
<dbReference type="Pfam" id="PF13520">
    <property type="entry name" value="AA_permease_2"/>
    <property type="match status" value="1"/>
</dbReference>
<evidence type="ECO:0000256" key="6">
    <source>
        <dbReference type="ARBA" id="ARBA00022989"/>
    </source>
</evidence>
<evidence type="ECO:0000256" key="9">
    <source>
        <dbReference type="SAM" id="MobiDB-lite"/>
    </source>
</evidence>
<evidence type="ECO:0000313" key="11">
    <source>
        <dbReference type="EMBL" id="MBA4653877.1"/>
    </source>
</evidence>
<dbReference type="PANTHER" id="PTHR45826">
    <property type="entry name" value="POLYAMINE TRANSPORTER PUT1"/>
    <property type="match status" value="1"/>
</dbReference>
<feature type="transmembrane region" description="Helical" evidence="10">
    <location>
        <begin position="398"/>
        <end position="420"/>
    </location>
</feature>
<reference evidence="11" key="2">
    <citation type="submission" date="2020-07" db="EMBL/GenBank/DDBJ databases">
        <authorList>
            <person name="Vera ALvarez R."/>
            <person name="Arias-Moreno D.M."/>
            <person name="Jimenez-Jacinto V."/>
            <person name="Jimenez-Bremont J.F."/>
            <person name="Swaminathan K."/>
            <person name="Moose S.P."/>
            <person name="Guerrero-Gonzalez M.L."/>
            <person name="Marino-Ramirez L."/>
            <person name="Landsman D."/>
            <person name="Rodriguez-Kessler M."/>
            <person name="Delgado-Sanchez P."/>
        </authorList>
    </citation>
    <scope>NUCLEOTIDE SEQUENCE</scope>
    <source>
        <tissue evidence="11">Cladode</tissue>
    </source>
</reference>
<comment type="similarity">
    <text evidence="8">Belongs to the amino acid-polyamine-organocation (APC) superfamily. Polyamine:cation symporter (PHS) (TC 2.A.3.12) family.</text>
</comment>
<evidence type="ECO:0000256" key="5">
    <source>
        <dbReference type="ARBA" id="ARBA00022847"/>
    </source>
</evidence>
<feature type="transmembrane region" description="Helical" evidence="10">
    <location>
        <begin position="426"/>
        <end position="445"/>
    </location>
</feature>
<feature type="transmembrane region" description="Helical" evidence="10">
    <location>
        <begin position="168"/>
        <end position="189"/>
    </location>
</feature>
<evidence type="ECO:0000256" key="2">
    <source>
        <dbReference type="ARBA" id="ARBA00022448"/>
    </source>
</evidence>
<dbReference type="GO" id="GO:0005886">
    <property type="term" value="C:plasma membrane"/>
    <property type="evidence" value="ECO:0007669"/>
    <property type="project" value="UniProtKB-SubCell"/>
</dbReference>
<accession>A0A7C8ZYN0</accession>
<evidence type="ECO:0000256" key="10">
    <source>
        <dbReference type="SAM" id="Phobius"/>
    </source>
</evidence>
<feature type="transmembrane region" description="Helical" evidence="10">
    <location>
        <begin position="145"/>
        <end position="162"/>
    </location>
</feature>
<evidence type="ECO:0000256" key="1">
    <source>
        <dbReference type="ARBA" id="ARBA00004651"/>
    </source>
</evidence>
<proteinExistence type="inferred from homology"/>
<evidence type="ECO:0000256" key="4">
    <source>
        <dbReference type="ARBA" id="ARBA00022692"/>
    </source>
</evidence>
<evidence type="ECO:0000256" key="3">
    <source>
        <dbReference type="ARBA" id="ARBA00022475"/>
    </source>
</evidence>
<organism evidence="11">
    <name type="scientific">Opuntia streptacantha</name>
    <name type="common">Prickly pear cactus</name>
    <name type="synonym">Opuntia cardona</name>
    <dbReference type="NCBI Taxonomy" id="393608"/>
    <lineage>
        <taxon>Eukaryota</taxon>
        <taxon>Viridiplantae</taxon>
        <taxon>Streptophyta</taxon>
        <taxon>Embryophyta</taxon>
        <taxon>Tracheophyta</taxon>
        <taxon>Spermatophyta</taxon>
        <taxon>Magnoliopsida</taxon>
        <taxon>eudicotyledons</taxon>
        <taxon>Gunneridae</taxon>
        <taxon>Pentapetalae</taxon>
        <taxon>Caryophyllales</taxon>
        <taxon>Cactineae</taxon>
        <taxon>Cactaceae</taxon>
        <taxon>Opuntioideae</taxon>
        <taxon>Opuntia</taxon>
    </lineage>
</organism>
<keyword evidence="2" id="KW-0813">Transport</keyword>
<dbReference type="AlphaFoldDB" id="A0A7C8ZYN0"/>
<dbReference type="GO" id="GO:0015203">
    <property type="term" value="F:polyamine transmembrane transporter activity"/>
    <property type="evidence" value="ECO:0007669"/>
    <property type="project" value="UniProtKB-ARBA"/>
</dbReference>
<feature type="transmembrane region" description="Helical" evidence="10">
    <location>
        <begin position="338"/>
        <end position="358"/>
    </location>
</feature>
<keyword evidence="4 10" id="KW-0812">Transmembrane</keyword>
<dbReference type="EMBL" id="GISG01181174">
    <property type="protein sequence ID" value="MBA4653877.1"/>
    <property type="molecule type" value="Transcribed_RNA"/>
</dbReference>
<feature type="transmembrane region" description="Helical" evidence="10">
    <location>
        <begin position="30"/>
        <end position="50"/>
    </location>
</feature>
<dbReference type="Gene3D" id="1.20.1740.10">
    <property type="entry name" value="Amino acid/polyamine transporter I"/>
    <property type="match status" value="1"/>
</dbReference>
<evidence type="ECO:0008006" key="12">
    <source>
        <dbReference type="Google" id="ProtNLM"/>
    </source>
</evidence>
<dbReference type="InterPro" id="IPR002293">
    <property type="entry name" value="AA/rel_permease1"/>
</dbReference>
<dbReference type="PIRSF" id="PIRSF006060">
    <property type="entry name" value="AA_transporter"/>
    <property type="match status" value="1"/>
</dbReference>
<dbReference type="InterPro" id="IPR044566">
    <property type="entry name" value="RMV1-like"/>
</dbReference>
<keyword evidence="7 10" id="KW-0472">Membrane</keyword>
<feature type="region of interest" description="Disordered" evidence="9">
    <location>
        <begin position="1"/>
        <end position="20"/>
    </location>
</feature>
<feature type="transmembrane region" description="Helical" evidence="10">
    <location>
        <begin position="364"/>
        <end position="386"/>
    </location>
</feature>